<keyword evidence="3" id="KW-1185">Reference proteome</keyword>
<gene>
    <name evidence="2" type="primary">71</name>
    <name evidence="2" type="ORF">HSTV2_71</name>
</gene>
<evidence type="ECO:0000256" key="1">
    <source>
        <dbReference type="SAM" id="MobiDB-lite"/>
    </source>
</evidence>
<organism evidence="2 3">
    <name type="scientific">Halorubrum sodomense tailed virus 2</name>
    <dbReference type="NCBI Taxonomy" id="1262527"/>
    <lineage>
        <taxon>Viruses</taxon>
        <taxon>Duplodnaviria</taxon>
        <taxon>Heunggongvirae</taxon>
        <taxon>Uroviricota</taxon>
        <taxon>Caudoviricetes</taxon>
        <taxon>Thumleimavirales</taxon>
        <taxon>Hafunaviridae</taxon>
        <taxon>Mincapvirus</taxon>
        <taxon>Mincapvirus eilatense</taxon>
        <taxon>Mincapvirus HSTV2</taxon>
    </lineage>
</organism>
<feature type="region of interest" description="Disordered" evidence="1">
    <location>
        <begin position="1"/>
        <end position="20"/>
    </location>
</feature>
<proteinExistence type="predicted"/>
<name>L7TIX2_9CAUD</name>
<dbReference type="KEGG" id="vg:14477208"/>
<dbReference type="EMBL" id="KC117376">
    <property type="protein sequence ID" value="AGC34338.1"/>
    <property type="molecule type" value="Genomic_DNA"/>
</dbReference>
<protein>
    <submittedName>
        <fullName evidence="2">Uncharacterized protein</fullName>
    </submittedName>
</protein>
<dbReference type="GeneID" id="14477208"/>
<evidence type="ECO:0000313" key="3">
    <source>
        <dbReference type="Proteomes" id="UP000011138"/>
    </source>
</evidence>
<evidence type="ECO:0000313" key="2">
    <source>
        <dbReference type="EMBL" id="AGC34338.1"/>
    </source>
</evidence>
<reference evidence="2 3" key="1">
    <citation type="journal article" date="2013" name="J. Virol.">
        <title>Insights into head-tailed viruses infecting extremely halophilic archaea.</title>
        <authorList>
            <person name="Pietila M.K."/>
            <person name="Laurinmaki P."/>
            <person name="Russell D.A."/>
            <person name="Ko C.C."/>
            <person name="Jacobs-Sera D."/>
            <person name="Butcher S.J."/>
            <person name="Bamford D.H."/>
            <person name="Hendrix R.W."/>
        </authorList>
    </citation>
    <scope>NUCLEOTIDE SEQUENCE [LARGE SCALE GENOMIC DNA]</scope>
</reference>
<sequence length="202" mass="22920">MVMSQSKSGGERTHKNNERVVRCPATYPDGSQCEKEVLSRALHLHVLRKSDEAHGESGDIPPNLDVEHAEVVGEKEVEVDYPEEREQEEVARQCPYCRQVFRGKQGLEIHFGQVVGRMNHPKDRDEFPEATECPIVRVDDNKNVIDVVQEGAVMPSTRQRKEGQRREDETVDDFIARLRASGRDDQADAVEEALQEMGEKLS</sequence>
<dbReference type="RefSeq" id="YP_007379149.1">
    <property type="nucleotide sequence ID" value="NC_020159.1"/>
</dbReference>
<dbReference type="Proteomes" id="UP000011138">
    <property type="component" value="Segment"/>
</dbReference>
<accession>L7TIX2</accession>
<dbReference type="OrthoDB" id="20291at10239"/>
<feature type="region of interest" description="Disordered" evidence="1">
    <location>
        <begin position="178"/>
        <end position="202"/>
    </location>
</feature>
<feature type="compositionally biased region" description="Basic and acidic residues" evidence="1">
    <location>
        <begin position="9"/>
        <end position="20"/>
    </location>
</feature>